<dbReference type="InterPro" id="IPR006195">
    <property type="entry name" value="aa-tRNA-synth_II"/>
</dbReference>
<dbReference type="Proteomes" id="UP000033995">
    <property type="component" value="Unassembled WGS sequence"/>
</dbReference>
<dbReference type="SUPFAM" id="SSF55681">
    <property type="entry name" value="Class II aaRS and biotin synthetases"/>
    <property type="match status" value="1"/>
</dbReference>
<keyword evidence="6 8" id="KW-0030">Aminoacyl-tRNA synthetase</keyword>
<protein>
    <recommendedName>
        <fullName evidence="8">Histidine--tRNA ligase</fullName>
        <ecNumber evidence="8">6.1.1.21</ecNumber>
    </recommendedName>
    <alternativeName>
        <fullName evidence="8">Histidyl-tRNA synthetase</fullName>
        <shortName evidence="8">HisRS</shortName>
    </alternativeName>
</protein>
<dbReference type="InterPro" id="IPR004516">
    <property type="entry name" value="HisRS/HisZ"/>
</dbReference>
<evidence type="ECO:0000256" key="6">
    <source>
        <dbReference type="ARBA" id="ARBA00023146"/>
    </source>
</evidence>
<comment type="subcellular location">
    <subcellularLocation>
        <location evidence="8">Cytoplasm</location>
    </subcellularLocation>
</comment>
<feature type="binding site" evidence="9">
    <location>
        <position position="109"/>
    </location>
    <ligand>
        <name>L-histidine</name>
        <dbReference type="ChEBI" id="CHEBI:57595"/>
    </ligand>
</feature>
<organism evidence="11 12">
    <name type="scientific">Candidatus Woesebacteria bacterium GW2011_GWA2_33_28</name>
    <dbReference type="NCBI Taxonomy" id="1618561"/>
    <lineage>
        <taxon>Bacteria</taxon>
        <taxon>Candidatus Woeseibacteriota</taxon>
    </lineage>
</organism>
<keyword evidence="8" id="KW-0963">Cytoplasm</keyword>
<dbReference type="InterPro" id="IPR033656">
    <property type="entry name" value="HisRS_anticodon"/>
</dbReference>
<dbReference type="GO" id="GO:0005737">
    <property type="term" value="C:cytoplasm"/>
    <property type="evidence" value="ECO:0007669"/>
    <property type="project" value="UniProtKB-SubCell"/>
</dbReference>
<evidence type="ECO:0000256" key="3">
    <source>
        <dbReference type="ARBA" id="ARBA00022741"/>
    </source>
</evidence>
<evidence type="ECO:0000313" key="11">
    <source>
        <dbReference type="EMBL" id="KKP48005.1"/>
    </source>
</evidence>
<dbReference type="GO" id="GO:0006427">
    <property type="term" value="P:histidyl-tRNA aminoacylation"/>
    <property type="evidence" value="ECO:0007669"/>
    <property type="project" value="UniProtKB-UniRule"/>
</dbReference>
<feature type="binding site" evidence="9">
    <location>
        <position position="123"/>
    </location>
    <ligand>
        <name>L-histidine</name>
        <dbReference type="ChEBI" id="CHEBI:57595"/>
    </ligand>
</feature>
<evidence type="ECO:0000256" key="8">
    <source>
        <dbReference type="HAMAP-Rule" id="MF_00127"/>
    </source>
</evidence>
<accession>A0A0G0C9Z4</accession>
<dbReference type="AlphaFoldDB" id="A0A0G0C9Z4"/>
<dbReference type="Gene3D" id="3.30.930.10">
    <property type="entry name" value="Bira Bifunctional Protein, Domain 2"/>
    <property type="match status" value="1"/>
</dbReference>
<dbReference type="FunFam" id="3.40.50.800:FF:000012">
    <property type="entry name" value="Histidine--tRNA ligase, cytoplasmic"/>
    <property type="match status" value="1"/>
</dbReference>
<feature type="domain" description="Aminoacyl-transfer RNA synthetases class-II family profile" evidence="10">
    <location>
        <begin position="34"/>
        <end position="296"/>
    </location>
</feature>
<dbReference type="Pfam" id="PF13393">
    <property type="entry name" value="tRNA-synt_His"/>
    <property type="match status" value="1"/>
</dbReference>
<dbReference type="Pfam" id="PF03129">
    <property type="entry name" value="HGTP_anticodon"/>
    <property type="match status" value="1"/>
</dbReference>
<proteinExistence type="inferred from homology"/>
<dbReference type="PANTHER" id="PTHR11476:SF7">
    <property type="entry name" value="HISTIDINE--TRNA LIGASE"/>
    <property type="match status" value="1"/>
</dbReference>
<evidence type="ECO:0000256" key="2">
    <source>
        <dbReference type="ARBA" id="ARBA00022598"/>
    </source>
</evidence>
<evidence type="ECO:0000256" key="7">
    <source>
        <dbReference type="ARBA" id="ARBA00047639"/>
    </source>
</evidence>
<dbReference type="Gene3D" id="3.40.50.800">
    <property type="entry name" value="Anticodon-binding domain"/>
    <property type="match status" value="1"/>
</dbReference>
<dbReference type="NCBIfam" id="TIGR00442">
    <property type="entry name" value="hisS"/>
    <property type="match status" value="1"/>
</dbReference>
<dbReference type="SUPFAM" id="SSF52954">
    <property type="entry name" value="Class II aaRS ABD-related"/>
    <property type="match status" value="1"/>
</dbReference>
<evidence type="ECO:0000256" key="9">
    <source>
        <dbReference type="PIRSR" id="PIRSR001549-1"/>
    </source>
</evidence>
<sequence>MSSKIQTLKGFRDFLPSEVYKRNWVKDIMIKTAERWGYEPIETPTLESYSLFKGEVGEDEKMFYKFKDLGDREVMLRYDQTVPTCRFVANNQNSLVFPFKRYQFQSVFRAENTQKGRYREFTQFDLDIFGVAGPTADAEVIAENIDTYLSIGFKKPVIIFNNRDLMKGVSYEAIVAIDKLKKIGPEGVITDMIKKGISNSKAKEYLKFVSQIKPDETIKIIIAYLEKSGFSREFYRFEPTLARSFSYSEGPIWEIVIEDYKVGSVGGGERYDGMMKRLTGLDMPATGIAFGFDRTVEAADELGLIKVDKVNTKVLVTVFSSEFLDESIKSTTVLRENNINSEIYPDPNTKLDKQLKYADKKGIPYVIIIGQNEVENKIVTLKNLQTKEQKKVTIDEVCKLLLE</sequence>
<dbReference type="PANTHER" id="PTHR11476">
    <property type="entry name" value="HISTIDYL-TRNA SYNTHETASE"/>
    <property type="match status" value="1"/>
</dbReference>
<dbReference type="InterPro" id="IPR036621">
    <property type="entry name" value="Anticodon-bd_dom_sf"/>
</dbReference>
<keyword evidence="2 8" id="KW-0436">Ligase</keyword>
<dbReference type="InterPro" id="IPR045864">
    <property type="entry name" value="aa-tRNA-synth_II/BPL/LPL"/>
</dbReference>
<evidence type="ECO:0000256" key="4">
    <source>
        <dbReference type="ARBA" id="ARBA00022840"/>
    </source>
</evidence>
<dbReference type="InterPro" id="IPR041715">
    <property type="entry name" value="HisRS-like_core"/>
</dbReference>
<dbReference type="InterPro" id="IPR004154">
    <property type="entry name" value="Anticodon-bd"/>
</dbReference>
<dbReference type="PROSITE" id="PS50862">
    <property type="entry name" value="AA_TRNA_LIGASE_II"/>
    <property type="match status" value="1"/>
</dbReference>
<dbReference type="GO" id="GO:0005524">
    <property type="term" value="F:ATP binding"/>
    <property type="evidence" value="ECO:0007669"/>
    <property type="project" value="UniProtKB-UniRule"/>
</dbReference>
<dbReference type="EC" id="6.1.1.21" evidence="8"/>
<comment type="similarity">
    <text evidence="1 8">Belongs to the class-II aminoacyl-tRNA synthetase family.</text>
</comment>
<evidence type="ECO:0000313" key="12">
    <source>
        <dbReference type="Proteomes" id="UP000033995"/>
    </source>
</evidence>
<evidence type="ECO:0000256" key="5">
    <source>
        <dbReference type="ARBA" id="ARBA00022917"/>
    </source>
</evidence>
<gene>
    <name evidence="8" type="primary">hisS</name>
    <name evidence="11" type="ORF">UR38_C0002G0108</name>
</gene>
<keyword evidence="4 8" id="KW-0067">ATP-binding</keyword>
<dbReference type="EMBL" id="LBOZ01000002">
    <property type="protein sequence ID" value="KKP48005.1"/>
    <property type="molecule type" value="Genomic_DNA"/>
</dbReference>
<keyword evidence="5 8" id="KW-0648">Protein biosynthesis</keyword>
<dbReference type="PIRSF" id="PIRSF001549">
    <property type="entry name" value="His-tRNA_synth"/>
    <property type="match status" value="1"/>
</dbReference>
<reference evidence="11 12" key="1">
    <citation type="journal article" date="2015" name="Nature">
        <title>rRNA introns, odd ribosomes, and small enigmatic genomes across a large radiation of phyla.</title>
        <authorList>
            <person name="Brown C.T."/>
            <person name="Hug L.A."/>
            <person name="Thomas B.C."/>
            <person name="Sharon I."/>
            <person name="Castelle C.J."/>
            <person name="Singh A."/>
            <person name="Wilkins M.J."/>
            <person name="Williams K.H."/>
            <person name="Banfield J.F."/>
        </authorList>
    </citation>
    <scope>NUCLEOTIDE SEQUENCE [LARGE SCALE GENOMIC DNA]</scope>
</reference>
<dbReference type="InterPro" id="IPR015807">
    <property type="entry name" value="His-tRNA-ligase"/>
</dbReference>
<name>A0A0G0C9Z4_9BACT</name>
<dbReference type="HAMAP" id="MF_00127">
    <property type="entry name" value="His_tRNA_synth"/>
    <property type="match status" value="1"/>
</dbReference>
<comment type="caution">
    <text evidence="11">The sequence shown here is derived from an EMBL/GenBank/DDBJ whole genome shotgun (WGS) entry which is preliminary data.</text>
</comment>
<keyword evidence="3 8" id="KW-0547">Nucleotide-binding</keyword>
<comment type="subunit">
    <text evidence="8">Homodimer.</text>
</comment>
<feature type="binding site" evidence="9">
    <location>
        <position position="243"/>
    </location>
    <ligand>
        <name>L-histidine</name>
        <dbReference type="ChEBI" id="CHEBI:57595"/>
    </ligand>
</feature>
<dbReference type="GO" id="GO:0004821">
    <property type="term" value="F:histidine-tRNA ligase activity"/>
    <property type="evidence" value="ECO:0007669"/>
    <property type="project" value="UniProtKB-UniRule"/>
</dbReference>
<evidence type="ECO:0000256" key="1">
    <source>
        <dbReference type="ARBA" id="ARBA00008226"/>
    </source>
</evidence>
<comment type="catalytic activity">
    <reaction evidence="7 8">
        <text>tRNA(His) + L-histidine + ATP = L-histidyl-tRNA(His) + AMP + diphosphate + H(+)</text>
        <dbReference type="Rhea" id="RHEA:17313"/>
        <dbReference type="Rhea" id="RHEA-COMP:9665"/>
        <dbReference type="Rhea" id="RHEA-COMP:9689"/>
        <dbReference type="ChEBI" id="CHEBI:15378"/>
        <dbReference type="ChEBI" id="CHEBI:30616"/>
        <dbReference type="ChEBI" id="CHEBI:33019"/>
        <dbReference type="ChEBI" id="CHEBI:57595"/>
        <dbReference type="ChEBI" id="CHEBI:78442"/>
        <dbReference type="ChEBI" id="CHEBI:78527"/>
        <dbReference type="ChEBI" id="CHEBI:456215"/>
        <dbReference type="EC" id="6.1.1.21"/>
    </reaction>
</comment>
<dbReference type="PATRIC" id="fig|1618561.3.peg.285"/>
<evidence type="ECO:0000259" key="10">
    <source>
        <dbReference type="PROSITE" id="PS50862"/>
    </source>
</evidence>
<feature type="binding site" evidence="9">
    <location>
        <position position="127"/>
    </location>
    <ligand>
        <name>L-histidine</name>
        <dbReference type="ChEBI" id="CHEBI:57595"/>
    </ligand>
</feature>
<feature type="binding site" evidence="9">
    <location>
        <begin position="79"/>
        <end position="81"/>
    </location>
    <ligand>
        <name>L-histidine</name>
        <dbReference type="ChEBI" id="CHEBI:57595"/>
    </ligand>
</feature>
<dbReference type="CDD" id="cd00773">
    <property type="entry name" value="HisRS-like_core"/>
    <property type="match status" value="1"/>
</dbReference>
<dbReference type="CDD" id="cd00859">
    <property type="entry name" value="HisRS_anticodon"/>
    <property type="match status" value="1"/>
</dbReference>